<accession>A0A8S2XVL8</accession>
<dbReference type="EMBL" id="CAJOBJ010084195">
    <property type="protein sequence ID" value="CAF4513847.1"/>
    <property type="molecule type" value="Genomic_DNA"/>
</dbReference>
<name>A0A8S2XVL8_9BILA</name>
<dbReference type="Proteomes" id="UP000681720">
    <property type="component" value="Unassembled WGS sequence"/>
</dbReference>
<proteinExistence type="predicted"/>
<organism evidence="1 2">
    <name type="scientific">Rotaria magnacalcarata</name>
    <dbReference type="NCBI Taxonomy" id="392030"/>
    <lineage>
        <taxon>Eukaryota</taxon>
        <taxon>Metazoa</taxon>
        <taxon>Spiralia</taxon>
        <taxon>Gnathifera</taxon>
        <taxon>Rotifera</taxon>
        <taxon>Eurotatoria</taxon>
        <taxon>Bdelloidea</taxon>
        <taxon>Philodinida</taxon>
        <taxon>Philodinidae</taxon>
        <taxon>Rotaria</taxon>
    </lineage>
</organism>
<sequence length="236" mass="27499">MIETTEQLLRDLVNRKLLPGKYFDKLKPNPIDAELPHLYYNPKDHKVGEPLRPIVSGMKSPTQKISAFLDQIIRPIFDKLTPHSLRNSIEFLKHLKKQGTKDQTLLYTFDITDLYTMIPQQESILATLTGQEDTKLLLSEQHNEFRDKILDPQWNKKDKHSIDFNKDIFVHFTYTPSLTRFGAKFHQLWQEIFEETPLGDISVVFAHRLSDNLNNILVHKKPPMSALKNIVEGIEK</sequence>
<evidence type="ECO:0008006" key="3">
    <source>
        <dbReference type="Google" id="ProtNLM"/>
    </source>
</evidence>
<reference evidence="1" key="1">
    <citation type="submission" date="2021-02" db="EMBL/GenBank/DDBJ databases">
        <authorList>
            <person name="Nowell W R."/>
        </authorList>
    </citation>
    <scope>NUCLEOTIDE SEQUENCE</scope>
</reference>
<evidence type="ECO:0000313" key="2">
    <source>
        <dbReference type="Proteomes" id="UP000681720"/>
    </source>
</evidence>
<dbReference type="PANTHER" id="PTHR21301:SF10">
    <property type="entry name" value="REVERSE TRANSCRIPTASE DOMAIN-CONTAINING PROTEIN"/>
    <property type="match status" value="1"/>
</dbReference>
<dbReference type="AlphaFoldDB" id="A0A8S2XVL8"/>
<protein>
    <recommendedName>
        <fullName evidence="3">Reverse transcriptase</fullName>
    </recommendedName>
</protein>
<comment type="caution">
    <text evidence="1">The sequence shown here is derived from an EMBL/GenBank/DDBJ whole genome shotgun (WGS) entry which is preliminary data.</text>
</comment>
<gene>
    <name evidence="1" type="ORF">GIL414_LOCUS35303</name>
</gene>
<evidence type="ECO:0000313" key="1">
    <source>
        <dbReference type="EMBL" id="CAF4513847.1"/>
    </source>
</evidence>
<dbReference type="PANTHER" id="PTHR21301">
    <property type="entry name" value="REVERSE TRANSCRIPTASE"/>
    <property type="match status" value="1"/>
</dbReference>